<dbReference type="EMBL" id="NSIT01000413">
    <property type="protein sequence ID" value="PJE77716.1"/>
    <property type="molecule type" value="Genomic_DNA"/>
</dbReference>
<protein>
    <recommendedName>
        <fullName evidence="2">Reverse transcriptase zinc-binding domain-containing protein</fullName>
    </recommendedName>
</protein>
<evidence type="ECO:0008006" key="2">
    <source>
        <dbReference type="Google" id="ProtNLM"/>
    </source>
</evidence>
<name>A0A2H9T3B4_9ZZZZ</name>
<evidence type="ECO:0000313" key="1">
    <source>
        <dbReference type="EMBL" id="PJE77716.1"/>
    </source>
</evidence>
<organism evidence="1">
    <name type="scientific">invertebrate metagenome</name>
    <dbReference type="NCBI Taxonomy" id="1711999"/>
    <lineage>
        <taxon>unclassified sequences</taxon>
        <taxon>metagenomes</taxon>
        <taxon>organismal metagenomes</taxon>
    </lineage>
</organism>
<comment type="caution">
    <text evidence="1">The sequence shown here is derived from an EMBL/GenBank/DDBJ whole genome shotgun (WGS) entry which is preliminary data.</text>
</comment>
<accession>A0A2H9T3B4</accession>
<reference evidence="1" key="1">
    <citation type="journal article" date="2017" name="Appl. Environ. Microbiol.">
        <title>Molecular characterization of an Endozoicomonas-like organism causing infection in king scallop Pecten maximus L.</title>
        <authorList>
            <person name="Cano I."/>
            <person name="van Aerle R."/>
            <person name="Ross S."/>
            <person name="Verner-Jeffreys D.W."/>
            <person name="Paley R.K."/>
            <person name="Rimmer G."/>
            <person name="Ryder D."/>
            <person name="Hooper P."/>
            <person name="Stone D."/>
            <person name="Feist S.W."/>
        </authorList>
    </citation>
    <scope>NUCLEOTIDE SEQUENCE</scope>
</reference>
<dbReference type="AlphaFoldDB" id="A0A2H9T3B4"/>
<proteinExistence type="predicted"/>
<sequence>MYLLKESCQTGFIPDIVRILRKYDLFNQLLQYTSDTVFPSSSKWKSIVYKAVFNWEELMMYNRMNNDSDFSRFMLIQDVISPHILWTVALKFPEHLSKLSNIVRLCTDLRSTNLIELCHFCGFLHDDRISHIVLHCTKTESLRDDLWCLISAVFDIEFSVFLHSLSEYNLIHVLLGGSLPYRLSPSDHVIFVLHSAIFVDKMLLLYQH</sequence>
<gene>
    <name evidence="1" type="ORF">CI610_03357</name>
</gene>